<name>A0A7W8Z7Q1_9ACTN</name>
<evidence type="ECO:0000313" key="1">
    <source>
        <dbReference type="EMBL" id="MBB5628894.1"/>
    </source>
</evidence>
<comment type="caution">
    <text evidence="1">The sequence shown here is derived from an EMBL/GenBank/DDBJ whole genome shotgun (WGS) entry which is preliminary data.</text>
</comment>
<dbReference type="Proteomes" id="UP000588112">
    <property type="component" value="Unassembled WGS sequence"/>
</dbReference>
<protein>
    <submittedName>
        <fullName evidence="1">Uncharacterized protein</fullName>
    </submittedName>
</protein>
<dbReference type="RefSeq" id="WP_184613624.1">
    <property type="nucleotide sequence ID" value="NZ_BOOS01000002.1"/>
</dbReference>
<evidence type="ECO:0000313" key="2">
    <source>
        <dbReference type="Proteomes" id="UP000588112"/>
    </source>
</evidence>
<keyword evidence="2" id="KW-1185">Reference proteome</keyword>
<organism evidence="1 2">
    <name type="scientific">Sphaerisporangium krabiense</name>
    <dbReference type="NCBI Taxonomy" id="763782"/>
    <lineage>
        <taxon>Bacteria</taxon>
        <taxon>Bacillati</taxon>
        <taxon>Actinomycetota</taxon>
        <taxon>Actinomycetes</taxon>
        <taxon>Streptosporangiales</taxon>
        <taxon>Streptosporangiaceae</taxon>
        <taxon>Sphaerisporangium</taxon>
    </lineage>
</organism>
<accession>A0A7W8Z7Q1</accession>
<reference evidence="1 2" key="1">
    <citation type="submission" date="2020-08" db="EMBL/GenBank/DDBJ databases">
        <title>Sequencing the genomes of 1000 actinobacteria strains.</title>
        <authorList>
            <person name="Klenk H.-P."/>
        </authorList>
    </citation>
    <scope>NUCLEOTIDE SEQUENCE [LARGE SCALE GENOMIC DNA]</scope>
    <source>
        <strain evidence="1 2">DSM 45790</strain>
    </source>
</reference>
<gene>
    <name evidence="1" type="ORF">BJ981_004593</name>
</gene>
<dbReference type="AlphaFoldDB" id="A0A7W8Z7Q1"/>
<proteinExistence type="predicted"/>
<dbReference type="EMBL" id="JACHBR010000001">
    <property type="protein sequence ID" value="MBB5628894.1"/>
    <property type="molecule type" value="Genomic_DNA"/>
</dbReference>
<sequence length="313" mass="35731">MAVPDPRVERVKLARAGREWFADVMLTSLLLGHRPQRFNTPYRLCVQGRRLLHLLDLADGEDADPPALYWEFKLDAVTPGEENRWPDLAFRWPHRLLIVELKTEPGSVRERQVDQYLELGLHNHPGIQVDLLYLTRDRVPRAPVNLPERARYVTATWGVVARAIDESWGGVEGEDGRNAALFARWIRDELIPGEPWNRQVTAIPDTEIPQRRDALEMGSDADAIAEAMRIADLVQADRRQRAIPYRFSSKAEAEDFRSALRENLLNRAESGDLTVSHVRPWVWTTTSTGTALTEQGRVSGIEVRLSYYKKAII</sequence>